<comment type="caution">
    <text evidence="3">The sequence shown here is derived from an EMBL/GenBank/DDBJ whole genome shotgun (WGS) entry which is preliminary data.</text>
</comment>
<evidence type="ECO:0000256" key="2">
    <source>
        <dbReference type="ARBA" id="ARBA00023315"/>
    </source>
</evidence>
<dbReference type="InterPro" id="IPR040831">
    <property type="entry name" value="B_solenoid_ydck_rpt"/>
</dbReference>
<reference evidence="3 4" key="1">
    <citation type="submission" date="2015-05" db="EMBL/GenBank/DDBJ databases">
        <title>Genome sequences of Pluralibacter gergoviae.</title>
        <authorList>
            <person name="Greninger A.L."/>
            <person name="Miller S."/>
        </authorList>
    </citation>
    <scope>NUCLEOTIDE SEQUENCE [LARGE SCALE GENOMIC DNA]</scope>
    <source>
        <strain evidence="3 4">JS81F13</strain>
    </source>
</reference>
<evidence type="ECO:0000256" key="1">
    <source>
        <dbReference type="ARBA" id="ARBA00022679"/>
    </source>
</evidence>
<dbReference type="PANTHER" id="PTHR43584:SF2">
    <property type="entry name" value="NUCLEOSIDE-DIPHOSPHATE-SUGAR PYROPHOSPHORYLASES"/>
    <property type="match status" value="1"/>
</dbReference>
<dbReference type="InterPro" id="IPR048014">
    <property type="entry name" value="YdcK-like"/>
</dbReference>
<gene>
    <name evidence="3" type="ORF">ABW06_20555</name>
</gene>
<dbReference type="STRING" id="61647.LG71_17635"/>
<keyword evidence="1 3" id="KW-0808">Transferase</keyword>
<dbReference type="AlphaFoldDB" id="A0A0J5LT37"/>
<dbReference type="PATRIC" id="fig|61647.15.peg.2676"/>
<dbReference type="SUPFAM" id="SSF51161">
    <property type="entry name" value="Trimeric LpxA-like enzymes"/>
    <property type="match status" value="1"/>
</dbReference>
<proteinExistence type="predicted"/>
<keyword evidence="2" id="KW-0012">Acyltransferase</keyword>
<dbReference type="GO" id="GO:0016746">
    <property type="term" value="F:acyltransferase activity"/>
    <property type="evidence" value="ECO:0007669"/>
    <property type="project" value="UniProtKB-KW"/>
</dbReference>
<dbReference type="Gene3D" id="2.160.10.10">
    <property type="entry name" value="Hexapeptide repeat proteins"/>
    <property type="match status" value="2"/>
</dbReference>
<dbReference type="Pfam" id="PF18836">
    <property type="entry name" value="B_solenoid_ydck"/>
    <property type="match status" value="4"/>
</dbReference>
<accession>A0A0J5LT37</accession>
<evidence type="ECO:0000313" key="3">
    <source>
        <dbReference type="EMBL" id="KMK11582.1"/>
    </source>
</evidence>
<dbReference type="PANTHER" id="PTHR43584">
    <property type="entry name" value="NUCLEOTIDYL TRANSFERASE"/>
    <property type="match status" value="1"/>
</dbReference>
<dbReference type="NCBIfam" id="NF040481">
    <property type="entry name" value="YdcK_fam"/>
    <property type="match status" value="1"/>
</dbReference>
<dbReference type="Proteomes" id="UP000036196">
    <property type="component" value="Unassembled WGS sequence"/>
</dbReference>
<dbReference type="RefSeq" id="WP_048280379.1">
    <property type="nucleotide sequence ID" value="NZ_LDZF01000027.1"/>
</dbReference>
<keyword evidence="4" id="KW-1185">Reference proteome</keyword>
<evidence type="ECO:0000313" key="4">
    <source>
        <dbReference type="Proteomes" id="UP000036196"/>
    </source>
</evidence>
<organism evidence="3 4">
    <name type="scientific">Pluralibacter gergoviae</name>
    <name type="common">Enterobacter gergoviae</name>
    <dbReference type="NCBI Taxonomy" id="61647"/>
    <lineage>
        <taxon>Bacteria</taxon>
        <taxon>Pseudomonadati</taxon>
        <taxon>Pseudomonadota</taxon>
        <taxon>Gammaproteobacteria</taxon>
        <taxon>Enterobacterales</taxon>
        <taxon>Enterobacteriaceae</taxon>
        <taxon>Pluralibacter</taxon>
    </lineage>
</organism>
<dbReference type="CDD" id="cd00208">
    <property type="entry name" value="LbetaH"/>
    <property type="match status" value="1"/>
</dbReference>
<protein>
    <submittedName>
        <fullName evidence="3">Acetyltransferase</fullName>
    </submittedName>
</protein>
<name>A0A0J5LT37_PLUGE</name>
<dbReference type="InterPro" id="IPR011004">
    <property type="entry name" value="Trimer_LpxA-like_sf"/>
</dbReference>
<dbReference type="InterPro" id="IPR050065">
    <property type="entry name" value="GlmU-like"/>
</dbReference>
<sequence>MNKYRLGDATRVLPLKESEGGGSVTLRQIIALRDFADVSAGTPGGWVDDEGVLSQAGLCWIYDENSAAWGGARISGDARVTRACTLSGGASVGGRAWIDGAIVSHGAQICDNVTVQNSQVRGECRLSGDARVLHDSVVVAASGMTPDASLRLQIYDRATVSRSRVVHQAQIYGDAIVEDAFIEHRAEVFDFAVLKGNEENNVWVCDCAKVYGRARVLAGLEEDAIPTLRYSAQAAEDALIEGNCVLRHHVKVGGHARLYGGPILLDDHVLITGQAVIRGDVVIEHHVEVCGSAAVEASGGNKITVRGRRVINGEERIIRTPLLGAL</sequence>
<dbReference type="EMBL" id="LDZF01000027">
    <property type="protein sequence ID" value="KMK11582.1"/>
    <property type="molecule type" value="Genomic_DNA"/>
</dbReference>
<dbReference type="eggNOG" id="COG1208">
    <property type="taxonomic scope" value="Bacteria"/>
</dbReference>
<dbReference type="GO" id="GO:0016779">
    <property type="term" value="F:nucleotidyltransferase activity"/>
    <property type="evidence" value="ECO:0007669"/>
    <property type="project" value="UniProtKB-ARBA"/>
</dbReference>